<dbReference type="Gene3D" id="3.40.50.1440">
    <property type="entry name" value="Tubulin/FtsZ, GTPase domain"/>
    <property type="match status" value="1"/>
</dbReference>
<dbReference type="AlphaFoldDB" id="A0A0G0U879"/>
<dbReference type="GO" id="GO:0005737">
    <property type="term" value="C:cytoplasm"/>
    <property type="evidence" value="ECO:0007669"/>
    <property type="project" value="UniProtKB-SubCell"/>
</dbReference>
<keyword evidence="4" id="KW-0717">Septation</keyword>
<keyword evidence="4" id="KW-0131">Cell cycle</keyword>
<feature type="binding site" evidence="4">
    <location>
        <begin position="28"/>
        <end position="32"/>
    </location>
    <ligand>
        <name>GTP</name>
        <dbReference type="ChEBI" id="CHEBI:37565"/>
    </ligand>
</feature>
<keyword evidence="2 4" id="KW-0547">Nucleotide-binding</keyword>
<evidence type="ECO:0000256" key="2">
    <source>
        <dbReference type="ARBA" id="ARBA00022741"/>
    </source>
</evidence>
<dbReference type="FunFam" id="3.40.50.1440:FF:000001">
    <property type="entry name" value="Cell division protein FtsZ"/>
    <property type="match status" value="1"/>
</dbReference>
<comment type="caution">
    <text evidence="9">The sequence shown here is derived from an EMBL/GenBank/DDBJ whole genome shotgun (WGS) entry which is preliminary data.</text>
</comment>
<dbReference type="SMART" id="SM00864">
    <property type="entry name" value="Tubulin"/>
    <property type="match status" value="1"/>
</dbReference>
<evidence type="ECO:0000256" key="3">
    <source>
        <dbReference type="ARBA" id="ARBA00023134"/>
    </source>
</evidence>
<evidence type="ECO:0000313" key="9">
    <source>
        <dbReference type="EMBL" id="KKR55670.1"/>
    </source>
</evidence>
<dbReference type="GO" id="GO:0003924">
    <property type="term" value="F:GTPase activity"/>
    <property type="evidence" value="ECO:0007669"/>
    <property type="project" value="UniProtKB-UniRule"/>
</dbReference>
<dbReference type="EMBL" id="LBYQ01000001">
    <property type="protein sequence ID" value="KKR55670.1"/>
    <property type="molecule type" value="Genomic_DNA"/>
</dbReference>
<dbReference type="Pfam" id="PF12327">
    <property type="entry name" value="FtsZ_C"/>
    <property type="match status" value="1"/>
</dbReference>
<evidence type="ECO:0000256" key="6">
    <source>
        <dbReference type="SAM" id="MobiDB-lite"/>
    </source>
</evidence>
<dbReference type="InterPro" id="IPR008280">
    <property type="entry name" value="Tub_FtsZ_C"/>
</dbReference>
<dbReference type="InterPro" id="IPR003008">
    <property type="entry name" value="Tubulin_FtsZ_GTPase"/>
</dbReference>
<dbReference type="InterPro" id="IPR037103">
    <property type="entry name" value="Tubulin/FtsZ-like_C"/>
</dbReference>
<dbReference type="HAMAP" id="MF_00909">
    <property type="entry name" value="FtsZ"/>
    <property type="match status" value="1"/>
</dbReference>
<accession>A0A0G0U879</accession>
<reference evidence="9 10" key="1">
    <citation type="journal article" date="2015" name="Nature">
        <title>rRNA introns, odd ribosomes, and small enigmatic genomes across a large radiation of phyla.</title>
        <authorList>
            <person name="Brown C.T."/>
            <person name="Hug L.A."/>
            <person name="Thomas B.C."/>
            <person name="Sharon I."/>
            <person name="Castelle C.J."/>
            <person name="Singh A."/>
            <person name="Wilkins M.J."/>
            <person name="Williams K.H."/>
            <person name="Banfield J.F."/>
        </authorList>
    </citation>
    <scope>NUCLEOTIDE SEQUENCE [LARGE SCALE GENOMIC DNA]</scope>
</reference>
<protein>
    <recommendedName>
        <fullName evidence="4 5">Cell division protein FtsZ</fullName>
    </recommendedName>
</protein>
<evidence type="ECO:0000259" key="8">
    <source>
        <dbReference type="SMART" id="SM00865"/>
    </source>
</evidence>
<organism evidence="9 10">
    <name type="scientific">Candidatus Curtissbacteria bacterium GW2011_GWA1_40_24</name>
    <dbReference type="NCBI Taxonomy" id="1618406"/>
    <lineage>
        <taxon>Bacteria</taxon>
        <taxon>Candidatus Curtissiibacteriota</taxon>
    </lineage>
</organism>
<dbReference type="GO" id="GO:0000917">
    <property type="term" value="P:division septum assembly"/>
    <property type="evidence" value="ECO:0007669"/>
    <property type="project" value="UniProtKB-KW"/>
</dbReference>
<dbReference type="InterPro" id="IPR018316">
    <property type="entry name" value="Tubulin/FtsZ_2-layer-sand-dom"/>
</dbReference>
<evidence type="ECO:0000256" key="4">
    <source>
        <dbReference type="HAMAP-Rule" id="MF_00909"/>
    </source>
</evidence>
<dbReference type="CDD" id="cd02201">
    <property type="entry name" value="FtsZ_type1"/>
    <property type="match status" value="1"/>
</dbReference>
<evidence type="ECO:0000259" key="7">
    <source>
        <dbReference type="SMART" id="SM00864"/>
    </source>
</evidence>
<evidence type="ECO:0000256" key="5">
    <source>
        <dbReference type="NCBIfam" id="TIGR00065"/>
    </source>
</evidence>
<dbReference type="GO" id="GO:0032153">
    <property type="term" value="C:cell division site"/>
    <property type="evidence" value="ECO:0007669"/>
    <property type="project" value="UniProtKB-UniRule"/>
</dbReference>
<dbReference type="Proteomes" id="UP000034489">
    <property type="component" value="Unassembled WGS sequence"/>
</dbReference>
<dbReference type="PANTHER" id="PTHR30314:SF3">
    <property type="entry name" value="MITOCHONDRIAL DIVISION PROTEIN FSZA"/>
    <property type="match status" value="1"/>
</dbReference>
<dbReference type="Pfam" id="PF00091">
    <property type="entry name" value="Tubulin"/>
    <property type="match status" value="1"/>
</dbReference>
<dbReference type="GO" id="GO:0051258">
    <property type="term" value="P:protein polymerization"/>
    <property type="evidence" value="ECO:0007669"/>
    <property type="project" value="UniProtKB-UniRule"/>
</dbReference>
<proteinExistence type="inferred from homology"/>
<evidence type="ECO:0000313" key="10">
    <source>
        <dbReference type="Proteomes" id="UP000034489"/>
    </source>
</evidence>
<comment type="function">
    <text evidence="4">Essential cell division protein that forms a contractile ring structure (Z ring) at the future cell division site. The regulation of the ring assembly controls the timing and the location of cell division. One of the functions of the FtsZ ring is to recruit other cell division proteins to the septum to produce a new cell wall between the dividing cells. Binds GTP and shows GTPase activity.</text>
</comment>
<name>A0A0G0U879_9BACT</name>
<dbReference type="Gene3D" id="3.30.1330.20">
    <property type="entry name" value="Tubulin/FtsZ, C-terminal domain"/>
    <property type="match status" value="1"/>
</dbReference>
<comment type="subunit">
    <text evidence="4">Homodimer. Polymerizes to form a dynamic ring structure in a strictly GTP-dependent manner. Interacts directly with several other division proteins.</text>
</comment>
<dbReference type="InterPro" id="IPR045061">
    <property type="entry name" value="FtsZ/CetZ"/>
</dbReference>
<dbReference type="PANTHER" id="PTHR30314">
    <property type="entry name" value="CELL DIVISION PROTEIN FTSZ-RELATED"/>
    <property type="match status" value="1"/>
</dbReference>
<keyword evidence="3 4" id="KW-0342">GTP-binding</keyword>
<feature type="region of interest" description="Disordered" evidence="6">
    <location>
        <begin position="349"/>
        <end position="369"/>
    </location>
</feature>
<feature type="binding site" evidence="4">
    <location>
        <position position="146"/>
    </location>
    <ligand>
        <name>GTP</name>
        <dbReference type="ChEBI" id="CHEBI:37565"/>
    </ligand>
</feature>
<dbReference type="InterPro" id="IPR036525">
    <property type="entry name" value="Tubulin/FtsZ_GTPase_sf"/>
</dbReference>
<dbReference type="NCBIfam" id="TIGR00065">
    <property type="entry name" value="ftsZ"/>
    <property type="match status" value="1"/>
</dbReference>
<sequence>MRKKTKIKSKAKLKNQPLAKIKVIGVGGAGGNAVTRMNEGFIKGIDLIAVNTDIQDLDYTAAKKRIYIGKNLTKGLGTGMDPELGRKAAEESQAEIAEILDGADMVFLTAGFGGGTGTGALPVVAEIAKDMGILTVAVVTKPFVFEGYERMRIAEEGIMRTKDRVDTLITIPNDRIFSIINKNTSLTRAFEEIDEVLKNSVLGIAELITMPGIINIDFADVKAIISNAGSALIGAGIASGNERAINAANLAINSPLLEISINGAKRVLFSVSGHRDLKMSEINEIARLISEQVNSSAKIIFGAHHDRKLKKGELKVTLVAAGFNGELKRETGILPNLFISEVLPEKNEIKEDKDKERKKENKKEEKEKSDIWEIPTFLRKKKR</sequence>
<dbReference type="SUPFAM" id="SSF52490">
    <property type="entry name" value="Tubulin nucleotide-binding domain-like"/>
    <property type="match status" value="1"/>
</dbReference>
<dbReference type="SMART" id="SM00865">
    <property type="entry name" value="Tubulin_C"/>
    <property type="match status" value="1"/>
</dbReference>
<dbReference type="PATRIC" id="fig|1618406.3.peg.12"/>
<comment type="subcellular location">
    <subcellularLocation>
        <location evidence="4">Cytoplasm</location>
    </subcellularLocation>
    <text evidence="4">Assembles at midcell at the inner surface of the cytoplasmic membrane.</text>
</comment>
<dbReference type="SUPFAM" id="SSF55307">
    <property type="entry name" value="Tubulin C-terminal domain-like"/>
    <property type="match status" value="1"/>
</dbReference>
<feature type="binding site" evidence="4">
    <location>
        <position position="194"/>
    </location>
    <ligand>
        <name>GTP</name>
        <dbReference type="ChEBI" id="CHEBI:37565"/>
    </ligand>
</feature>
<dbReference type="InterPro" id="IPR024757">
    <property type="entry name" value="FtsZ_C"/>
</dbReference>
<feature type="domain" description="Tubulin/FtsZ GTPase" evidence="7">
    <location>
        <begin position="20"/>
        <end position="212"/>
    </location>
</feature>
<dbReference type="GO" id="GO:0005525">
    <property type="term" value="F:GTP binding"/>
    <property type="evidence" value="ECO:0007669"/>
    <property type="project" value="UniProtKB-UniRule"/>
</dbReference>
<feature type="binding site" evidence="4">
    <location>
        <position position="150"/>
    </location>
    <ligand>
        <name>GTP</name>
        <dbReference type="ChEBI" id="CHEBI:37565"/>
    </ligand>
</feature>
<keyword evidence="4" id="KW-0963">Cytoplasm</keyword>
<feature type="domain" description="Tubulin/FtsZ 2-layer sandwich" evidence="8">
    <location>
        <begin position="214"/>
        <end position="332"/>
    </location>
</feature>
<dbReference type="GO" id="GO:0043093">
    <property type="term" value="P:FtsZ-dependent cytokinesis"/>
    <property type="evidence" value="ECO:0007669"/>
    <property type="project" value="UniProtKB-UniRule"/>
</dbReference>
<keyword evidence="4 9" id="KW-0132">Cell division</keyword>
<dbReference type="PRINTS" id="PR00423">
    <property type="entry name" value="CELLDVISFTSZ"/>
</dbReference>
<feature type="binding site" evidence="4">
    <location>
        <begin position="115"/>
        <end position="117"/>
    </location>
    <ligand>
        <name>GTP</name>
        <dbReference type="ChEBI" id="CHEBI:37565"/>
    </ligand>
</feature>
<dbReference type="InterPro" id="IPR000158">
    <property type="entry name" value="Cell_div_FtsZ"/>
</dbReference>
<gene>
    <name evidence="4" type="primary">ftsZ</name>
    <name evidence="9" type="ORF">UT92_C0001G0013</name>
</gene>
<comment type="similarity">
    <text evidence="1 4">Belongs to the FtsZ family.</text>
</comment>
<evidence type="ECO:0000256" key="1">
    <source>
        <dbReference type="ARBA" id="ARBA00009690"/>
    </source>
</evidence>